<dbReference type="GO" id="GO:0004540">
    <property type="term" value="F:RNA nuclease activity"/>
    <property type="evidence" value="ECO:0007669"/>
    <property type="project" value="InterPro"/>
</dbReference>
<dbReference type="OrthoDB" id="5425539at2759"/>
<dbReference type="GO" id="GO:0003723">
    <property type="term" value="F:RNA binding"/>
    <property type="evidence" value="ECO:0007669"/>
    <property type="project" value="InterPro"/>
</dbReference>
<dbReference type="Gene3D" id="3.10.450.30">
    <property type="entry name" value="Microbial ribonucleases"/>
    <property type="match status" value="2"/>
</dbReference>
<comment type="caution">
    <text evidence="3">The sequence shown here is derived from an EMBL/GenBank/DDBJ whole genome shotgun (WGS) entry which is preliminary data.</text>
</comment>
<keyword evidence="2" id="KW-0378">Hydrolase</keyword>
<sequence length="396" mass="45475">MGYATWPILPMEFTPEPISHVWRRAMYQIVFDANGKVTDMIVRLANNQFAKCWRVDSQQTEASIYSVEESNGYKCGYEFIPDNTLTECTRIARKNLGMGHHYPLLYSGNLYSDDLGYRIWPIYYRDSKIHRYPNAPRSGSFFIVIDSAGQLNDVIARTSRNNFIRCMRARKVSPAPDSDELSQIFAKPPRNGYMCDKEFFDDNDLQIALKAAQRMIATKRSLSYPKTYVGEPFDSSCLLWPLNKNGRSYMTGRVDKYRLVLTLELKIMCVAMEGKEKLVPCERRFIRGGYPVRNSYRCYSEFFSHEELASTAEVACRMGKRSKKKTYPAIYQGLEFDVEGPYLIYPIKANKFSPKPGVHRLVINTLCHIAGVLTMDPNTKELVKCSVEGQEALQES</sequence>
<protein>
    <submittedName>
        <fullName evidence="3">Uncharacterized protein</fullName>
    </submittedName>
</protein>
<reference evidence="3 4" key="1">
    <citation type="submission" date="2017-10" db="EMBL/GenBank/DDBJ databases">
        <title>Development of genomic resources for the powdery mildew, Erysiphe pulchra.</title>
        <authorList>
            <person name="Wadl P.A."/>
            <person name="Mack B.M."/>
            <person name="Moore G."/>
            <person name="Beltz S.B."/>
        </authorList>
    </citation>
    <scope>NUCLEOTIDE SEQUENCE [LARGE SCALE GENOMIC DNA]</scope>
    <source>
        <strain evidence="3">Cflorida</strain>
    </source>
</reference>
<dbReference type="SUPFAM" id="SSF53933">
    <property type="entry name" value="Microbial ribonucleases"/>
    <property type="match status" value="1"/>
</dbReference>
<proteinExistence type="predicted"/>
<evidence type="ECO:0000313" key="3">
    <source>
        <dbReference type="EMBL" id="POS83504.1"/>
    </source>
</evidence>
<keyword evidence="1" id="KW-0540">Nuclease</keyword>
<accession>A0A2S4PNA9</accession>
<name>A0A2S4PNA9_9PEZI</name>
<keyword evidence="4" id="KW-1185">Reference proteome</keyword>
<organism evidence="3 4">
    <name type="scientific">Erysiphe pulchra</name>
    <dbReference type="NCBI Taxonomy" id="225359"/>
    <lineage>
        <taxon>Eukaryota</taxon>
        <taxon>Fungi</taxon>
        <taxon>Dikarya</taxon>
        <taxon>Ascomycota</taxon>
        <taxon>Pezizomycotina</taxon>
        <taxon>Leotiomycetes</taxon>
        <taxon>Erysiphales</taxon>
        <taxon>Erysiphaceae</taxon>
        <taxon>Erysiphe</taxon>
    </lineage>
</organism>
<dbReference type="GO" id="GO:0016787">
    <property type="term" value="F:hydrolase activity"/>
    <property type="evidence" value="ECO:0007669"/>
    <property type="project" value="UniProtKB-KW"/>
</dbReference>
<dbReference type="EMBL" id="PEDP01001532">
    <property type="protein sequence ID" value="POS83504.1"/>
    <property type="molecule type" value="Genomic_DNA"/>
</dbReference>
<dbReference type="Proteomes" id="UP000237438">
    <property type="component" value="Unassembled WGS sequence"/>
</dbReference>
<dbReference type="InterPro" id="IPR016191">
    <property type="entry name" value="Ribonuclease/ribotoxin"/>
</dbReference>
<evidence type="ECO:0000256" key="1">
    <source>
        <dbReference type="ARBA" id="ARBA00022722"/>
    </source>
</evidence>
<gene>
    <name evidence="3" type="ORF">EPUL_005003</name>
</gene>
<evidence type="ECO:0000313" key="4">
    <source>
        <dbReference type="Proteomes" id="UP000237438"/>
    </source>
</evidence>
<dbReference type="AlphaFoldDB" id="A0A2S4PNA9"/>
<evidence type="ECO:0000256" key="2">
    <source>
        <dbReference type="ARBA" id="ARBA00022801"/>
    </source>
</evidence>